<dbReference type="Gene3D" id="3.10.10.10">
    <property type="entry name" value="HIV Type 1 Reverse Transcriptase, subunit A, domain 1"/>
    <property type="match status" value="1"/>
</dbReference>
<dbReference type="InterPro" id="IPR043502">
    <property type="entry name" value="DNA/RNA_pol_sf"/>
</dbReference>
<accession>A0AAD5KTW0</accession>
<keyword evidence="2" id="KW-1185">Reference proteome</keyword>
<dbReference type="AlphaFoldDB" id="A0AAD5KTW0"/>
<dbReference type="Proteomes" id="UP000820818">
    <property type="component" value="Unassembled WGS sequence"/>
</dbReference>
<dbReference type="PANTHER" id="PTHR37984:SF5">
    <property type="entry name" value="PROTEIN NYNRIN-LIKE"/>
    <property type="match status" value="1"/>
</dbReference>
<dbReference type="GO" id="GO:0071897">
    <property type="term" value="P:DNA biosynthetic process"/>
    <property type="evidence" value="ECO:0007669"/>
    <property type="project" value="UniProtKB-ARBA"/>
</dbReference>
<gene>
    <name evidence="1" type="ORF">GHT06_004929</name>
</gene>
<organism evidence="1 2">
    <name type="scientific">Daphnia sinensis</name>
    <dbReference type="NCBI Taxonomy" id="1820382"/>
    <lineage>
        <taxon>Eukaryota</taxon>
        <taxon>Metazoa</taxon>
        <taxon>Ecdysozoa</taxon>
        <taxon>Arthropoda</taxon>
        <taxon>Crustacea</taxon>
        <taxon>Branchiopoda</taxon>
        <taxon>Diplostraca</taxon>
        <taxon>Cladocera</taxon>
        <taxon>Anomopoda</taxon>
        <taxon>Daphniidae</taxon>
        <taxon>Daphnia</taxon>
        <taxon>Daphnia similis group</taxon>
    </lineage>
</organism>
<proteinExistence type="predicted"/>
<dbReference type="SUPFAM" id="SSF56672">
    <property type="entry name" value="DNA/RNA polymerases"/>
    <property type="match status" value="1"/>
</dbReference>
<protein>
    <recommendedName>
        <fullName evidence="3">Reverse transcriptase domain-containing protein</fullName>
    </recommendedName>
</protein>
<evidence type="ECO:0000313" key="2">
    <source>
        <dbReference type="Proteomes" id="UP000820818"/>
    </source>
</evidence>
<reference evidence="1" key="1">
    <citation type="submission" date="2022-05" db="EMBL/GenBank/DDBJ databases">
        <title>A multi-omics perspective on studying reproductive biology in Daphnia sinensis.</title>
        <authorList>
            <person name="Jia J."/>
        </authorList>
    </citation>
    <scope>NUCLEOTIDE SEQUENCE</scope>
    <source>
        <strain evidence="1">WSL</strain>
    </source>
</reference>
<name>A0AAD5KTW0_9CRUS</name>
<comment type="caution">
    <text evidence="1">The sequence shown here is derived from an EMBL/GenBank/DDBJ whole genome shotgun (WGS) entry which is preliminary data.</text>
</comment>
<dbReference type="EMBL" id="WJBH02000164">
    <property type="protein sequence ID" value="KAI9550285.1"/>
    <property type="molecule type" value="Genomic_DNA"/>
</dbReference>
<evidence type="ECO:0008006" key="3">
    <source>
        <dbReference type="Google" id="ProtNLM"/>
    </source>
</evidence>
<dbReference type="PANTHER" id="PTHR37984">
    <property type="entry name" value="PROTEIN CBG26694"/>
    <property type="match status" value="1"/>
</dbReference>
<evidence type="ECO:0000313" key="1">
    <source>
        <dbReference type="EMBL" id="KAI9550285.1"/>
    </source>
</evidence>
<sequence>MYRNEIPETKLLPRGTNAITAIGSPIVSRGTFKATIRWPTGYNSNSKSINTTFHVLQNLKQPILSKKTQKALGMLPAGYPHESINAITKEEQRKDPGSIFFPHLMASVVINPTEERKKEDLKKLTEEFPRIFDGVCRPMVGPACHFKLKEGAIPMAIRGSCPVAGPLMPRLKKELDQLEEQNIIRKVTEPTAWVHPIVIAAKKDGDIRVCRFYDPQR</sequence>
<dbReference type="InterPro" id="IPR050951">
    <property type="entry name" value="Retrovirus_Pol_polyprotein"/>
</dbReference>